<name>X1NMJ8_9ZZZZ</name>
<organism evidence="1">
    <name type="scientific">marine sediment metagenome</name>
    <dbReference type="NCBI Taxonomy" id="412755"/>
    <lineage>
        <taxon>unclassified sequences</taxon>
        <taxon>metagenomes</taxon>
        <taxon>ecological metagenomes</taxon>
    </lineage>
</organism>
<proteinExistence type="predicted"/>
<reference evidence="1" key="1">
    <citation type="journal article" date="2014" name="Front. Microbiol.">
        <title>High frequency of phylogenetically diverse reductive dehalogenase-homologous genes in deep subseafloor sedimentary metagenomes.</title>
        <authorList>
            <person name="Kawai M."/>
            <person name="Futagami T."/>
            <person name="Toyoda A."/>
            <person name="Takaki Y."/>
            <person name="Nishi S."/>
            <person name="Hori S."/>
            <person name="Arai W."/>
            <person name="Tsubouchi T."/>
            <person name="Morono Y."/>
            <person name="Uchiyama I."/>
            <person name="Ito T."/>
            <person name="Fujiyama A."/>
            <person name="Inagaki F."/>
            <person name="Takami H."/>
        </authorList>
    </citation>
    <scope>NUCLEOTIDE SEQUENCE</scope>
    <source>
        <strain evidence="1">Expedition CK06-06</strain>
    </source>
</reference>
<comment type="caution">
    <text evidence="1">The sequence shown here is derived from an EMBL/GenBank/DDBJ whole genome shotgun (WGS) entry which is preliminary data.</text>
</comment>
<gene>
    <name evidence="1" type="ORF">S06H3_43312</name>
</gene>
<dbReference type="EMBL" id="BARV01026855">
    <property type="protein sequence ID" value="GAI45242.1"/>
    <property type="molecule type" value="Genomic_DNA"/>
</dbReference>
<sequence length="49" mass="5889">MNIEKKRMIKSITTKIHYHEKKIQELSETKNLLTKKTVNKKPVNTKKHE</sequence>
<evidence type="ECO:0000313" key="1">
    <source>
        <dbReference type="EMBL" id="GAI45242.1"/>
    </source>
</evidence>
<protein>
    <submittedName>
        <fullName evidence="1">Uncharacterized protein</fullName>
    </submittedName>
</protein>
<dbReference type="AlphaFoldDB" id="X1NMJ8"/>
<accession>X1NMJ8</accession>